<dbReference type="InterPro" id="IPR013517">
    <property type="entry name" value="FG-GAP"/>
</dbReference>
<comment type="caution">
    <text evidence="7">The sequence shown here is derived from an EMBL/GenBank/DDBJ whole genome shotgun (WGS) entry which is preliminary data.</text>
</comment>
<dbReference type="Pfam" id="PF05593">
    <property type="entry name" value="RHS_repeat"/>
    <property type="match status" value="1"/>
</dbReference>
<dbReference type="InterPro" id="IPR006530">
    <property type="entry name" value="YD"/>
</dbReference>
<proteinExistence type="predicted"/>
<dbReference type="PANTHER" id="PTHR32305:SF15">
    <property type="entry name" value="PROTEIN RHSA-RELATED"/>
    <property type="match status" value="1"/>
</dbReference>
<accession>A0ABT6FNA0</accession>
<dbReference type="EMBL" id="JAPMUA010000001">
    <property type="protein sequence ID" value="MDG3584741.1"/>
    <property type="molecule type" value="Genomic_DNA"/>
</dbReference>
<name>A0ABT6FNA0_9FLAO</name>
<sequence length="2210" mass="244292">MKKLLLVIFIAGLMIPNALSQELEVKTIKAKEVTQEVKEMEVAENQIKKQPIIASRGSGGTITGSTMGALSVSLTGGANYNIPIDVPPGLNGVQPEISLTYNSQGGNGLAGWGWNISGISMITRIPSTQYHDNKIDGVDFDANDRFSFDGQRLILKSGSYGGSGAVYQTENYSNVKITSYGTHPISGVNGPKYFTVRYPDGSFAHYGLTNDSRSRVDYAISYWENPQGVRINYIYSSDNNGIKIDKISYGARADNAPINTIEFKYEDRERKEQSYINGISFIRSQLLTQIQVKGKGSVGYRNYVLTHDHTSLGYDRLIKVQEKTGDNSLSRNPITFSYGSTANSIVPTNRQPEDLSVINIEQRNSQYVSMDFTGNGKMDFAIYPTTGTEAKKKFWLFEDIQNSTYTNFGHEVSTGGKFEDIFPVTFLNYQNKLMPNQAVVVIQNISNNRTKFKVIGYGGAAQPVALKYEKTWDAPTYRTVDECAPEVDPDHGISTHRMPQKYMAGDFDGDGLTDILSISRTYNEFNCYRDPDQSGHAKPICDCQSYTVNSSQVRLISLDRNTDINDTTTRLGNLNYYLKDSDQIHALDVNGDGKTDIIQFREGKAYVYGLNEDNTSLELLWSLSDTRIKMDFRILPGDYNGDGKADFLIPVADDSSVFTLFMSKGNGFQVFGNTPYPFKYKKYNTDNYPSTVKGYDLIPVDINGDNRTDIIDFQNITYENGVNGSQTIKLYQNTVSSTSDAKPYFSYAATGYYTGELEHFPVPIFLSSNRPNGNLDFATMSDNSVTSFEFTKDHRKEVLLKSVTNNGISTDIAYGKVDIYYTGDGGYYSQVYSAGTTQTYPYVNVDVAPSFNVVSELEQTGAGMTRKKQFYYKGAVSHATGLGFLGFTRVMRSNWQGTDVETIWNISDHDPMLRGAVTEEWVSTSSYPRDNLSHTTYDYDYKLIANPSSPSRPQYDSDIQIDFPISGQKTDEASNSITLLPGFYANGSNGSYIARVVPPEDQPGASGYAGVSDLTLKKTTSENVLTGVTTTETYTYDDYKNVTKAYTTFPGGSKTITYQYSNNPSASSTSFHIGRITNKTERTVLEGNSMTSEEAYTYEGNLVKTLKKRGSGTDWLTETFAYDENGNVLSKQLSGGGVIRTEKFEYASTYDKRFLTKSTDVEGLSTTYTYDVVTGNPATTSNPYGLTTTFTYDAWDRLVTEKNYLNKTTTHVYAPQTGGGMKVTTSYPEGAKEEAVYNVFGWKTRSGTLSLNGQWIYKAYEYDILGRKVRVSEPYTGGSSQWNETKFDEYGRIIDQILFNGKDIGITYSGLSSTVNDGTKMVTTTVDALGNKVKVTDPGGAVNYTYYPNGVMKTANYGGHEVTVQIDGWGRKTKLTDPAAGTYTYEYDILGQLLKETTPKGSTEYTYSTVGKMLTKKLTGDHTNMSLTYQYNGTTKLISSITGVNNTDTETYNYTYTYDSYKRPYTVKEVNSKASFEKRMSYDGYGRINTETYISKNLGDGTSSTIVTKNVYDPSSGLLEEIRNNATAAVLWKINELNARGQALDITLGNGMTQTTTYDAYGYVDKVVDQKKNSTNTITALNLDYSFNVQRGTLNNRKNNKFGWNESFAYDNLDRLKTINGSVSKTMTFDDRGRITKNTDIGDYAYESNNMYRLKEITPNTKGSTYYEQHPTQQISYNAFKKPVEIIEEGHGRANFEYSPMLNRSHAYYGGTQTNKEERRYHKHYSSIIPAEIVEDTQTSSTKIITYIAGDAYSAPIAHIKKTGSGAVDEFHYLHRDYLGSIMAITDASGAIKEQRQFGAWGTVDKFWSSSGATAFNHESLLGRGYTGHEHFFEIGLIHMNGRMYDANLGRFLSPDNFIQNPYNTQNFNRYGYVLNNPLLYNDPSGEFFFLAVAIGAAIGAITQALKPGANFGSILGGALIGAAAGMIGAGVGSVVAGGGFFSSAAVSSSMGFWGGAASGFAGGFAGGFVGGAGNAWLNGANFGSGLGSGLKAGLIGGAMGGAINGISSGIRAVNNNRTFWSGKEWNEFTVGYGETDAYLTLGKQNFSTKWDTDYSMSIPRVQQSGLYDCTYATKLSADRYFNVLGQQSNNNSWSKLANAGRVTNANTQGLYKVSGYGVNAYNNDLVHTFSAKNSLPWMLNEMKMNRMVQIAWKPLGGGGIGHASLISRVRYLSDFSRYGVQIMNPATGSYNWMSRRELSSIHQIFSLWK</sequence>
<dbReference type="Pfam" id="PF03534">
    <property type="entry name" value="SpvB"/>
    <property type="match status" value="1"/>
</dbReference>
<dbReference type="InterPro" id="IPR003284">
    <property type="entry name" value="Sal_SpvB"/>
</dbReference>
<evidence type="ECO:0000256" key="1">
    <source>
        <dbReference type="ARBA" id="ARBA00004613"/>
    </source>
</evidence>
<dbReference type="Gene3D" id="2.180.10.10">
    <property type="entry name" value="RHS repeat-associated core"/>
    <property type="match status" value="2"/>
</dbReference>
<feature type="transmembrane region" description="Helical" evidence="5">
    <location>
        <begin position="1888"/>
        <end position="1906"/>
    </location>
</feature>
<reference evidence="7" key="1">
    <citation type="submission" date="2022-11" db="EMBL/GenBank/DDBJ databases">
        <title>High-quality draft genome sequence of Galbibacter sp. strain CMA-7.</title>
        <authorList>
            <person name="Wei L."/>
            <person name="Dong C."/>
            <person name="Shao Z."/>
        </authorList>
    </citation>
    <scope>NUCLEOTIDE SEQUENCE</scope>
    <source>
        <strain evidence="7">CMA-7</strain>
    </source>
</reference>
<keyword evidence="5" id="KW-0472">Membrane</keyword>
<dbReference type="InterPro" id="IPR022385">
    <property type="entry name" value="Rhs_assc_core"/>
</dbReference>
<protein>
    <submittedName>
        <fullName evidence="7">FG-GAP-like repeat-containing protein</fullName>
    </submittedName>
</protein>
<evidence type="ECO:0000256" key="2">
    <source>
        <dbReference type="ARBA" id="ARBA00022525"/>
    </source>
</evidence>
<keyword evidence="8" id="KW-1185">Reference proteome</keyword>
<dbReference type="InterPro" id="IPR028994">
    <property type="entry name" value="Integrin_alpha_N"/>
</dbReference>
<gene>
    <name evidence="7" type="ORF">OSR52_02590</name>
</gene>
<evidence type="ECO:0000256" key="6">
    <source>
        <dbReference type="SAM" id="SignalP"/>
    </source>
</evidence>
<keyword evidence="5" id="KW-1133">Transmembrane helix</keyword>
<dbReference type="SUPFAM" id="SSF69318">
    <property type="entry name" value="Integrin alpha N-terminal domain"/>
    <property type="match status" value="1"/>
</dbReference>
<comment type="subcellular location">
    <subcellularLocation>
        <location evidence="1">Secreted</location>
    </subcellularLocation>
</comment>
<dbReference type="NCBIfam" id="TIGR01643">
    <property type="entry name" value="YD_repeat_2x"/>
    <property type="match status" value="2"/>
</dbReference>
<keyword evidence="5" id="KW-0812">Transmembrane</keyword>
<dbReference type="Pfam" id="PF13517">
    <property type="entry name" value="FG-GAP_3"/>
    <property type="match status" value="1"/>
</dbReference>
<keyword evidence="4" id="KW-0843">Virulence</keyword>
<dbReference type="Proteomes" id="UP001153642">
    <property type="component" value="Unassembled WGS sequence"/>
</dbReference>
<feature type="transmembrane region" description="Helical" evidence="5">
    <location>
        <begin position="1918"/>
        <end position="1942"/>
    </location>
</feature>
<organism evidence="7 8">
    <name type="scientific">Galbibacter pacificus</name>
    <dbReference type="NCBI Taxonomy" id="2996052"/>
    <lineage>
        <taxon>Bacteria</taxon>
        <taxon>Pseudomonadati</taxon>
        <taxon>Bacteroidota</taxon>
        <taxon>Flavobacteriia</taxon>
        <taxon>Flavobacteriales</taxon>
        <taxon>Flavobacteriaceae</taxon>
        <taxon>Galbibacter</taxon>
    </lineage>
</organism>
<feature type="signal peptide" evidence="6">
    <location>
        <begin position="1"/>
        <end position="20"/>
    </location>
</feature>
<evidence type="ECO:0000313" key="7">
    <source>
        <dbReference type="EMBL" id="MDG3584741.1"/>
    </source>
</evidence>
<evidence type="ECO:0000256" key="3">
    <source>
        <dbReference type="ARBA" id="ARBA00022729"/>
    </source>
</evidence>
<dbReference type="PANTHER" id="PTHR32305">
    <property type="match status" value="1"/>
</dbReference>
<dbReference type="RefSeq" id="WP_277898499.1">
    <property type="nucleotide sequence ID" value="NZ_JAPMUA010000001.1"/>
</dbReference>
<dbReference type="InterPro" id="IPR031325">
    <property type="entry name" value="RHS_repeat"/>
</dbReference>
<evidence type="ECO:0000256" key="5">
    <source>
        <dbReference type="SAM" id="Phobius"/>
    </source>
</evidence>
<keyword evidence="3 6" id="KW-0732">Signal</keyword>
<feature type="chain" id="PRO_5046233449" evidence="6">
    <location>
        <begin position="21"/>
        <end position="2210"/>
    </location>
</feature>
<evidence type="ECO:0000313" key="8">
    <source>
        <dbReference type="Proteomes" id="UP001153642"/>
    </source>
</evidence>
<keyword evidence="2" id="KW-0964">Secreted</keyword>
<dbReference type="InterPro" id="IPR050708">
    <property type="entry name" value="T6SS_VgrG/RHS"/>
</dbReference>
<dbReference type="NCBIfam" id="TIGR03696">
    <property type="entry name" value="Rhs_assc_core"/>
    <property type="match status" value="1"/>
</dbReference>
<evidence type="ECO:0000256" key="4">
    <source>
        <dbReference type="ARBA" id="ARBA00023026"/>
    </source>
</evidence>